<dbReference type="WBParaSite" id="EVEC_0000724301-mRNA-1">
    <property type="protein sequence ID" value="EVEC_0000724301-mRNA-1"/>
    <property type="gene ID" value="EVEC_0000724301"/>
</dbReference>
<dbReference type="PANTHER" id="PTHR24198:SF165">
    <property type="entry name" value="ANKYRIN REPEAT-CONTAINING PROTEIN-RELATED"/>
    <property type="match status" value="1"/>
</dbReference>
<evidence type="ECO:0000313" key="6">
    <source>
        <dbReference type="EMBL" id="VDD92013.1"/>
    </source>
</evidence>
<dbReference type="InterPro" id="IPR011029">
    <property type="entry name" value="DEATH-like_dom_sf"/>
</dbReference>
<dbReference type="OrthoDB" id="10254947at2759"/>
<dbReference type="STRING" id="51028.A0A0N4V9W6"/>
<dbReference type="EMBL" id="UXUI01008642">
    <property type="protein sequence ID" value="VDD92013.1"/>
    <property type="molecule type" value="Genomic_DNA"/>
</dbReference>
<name>A0A0N4V9W6_ENTVE</name>
<dbReference type="Gene3D" id="1.10.533.10">
    <property type="entry name" value="Death Domain, Fas"/>
    <property type="match status" value="1"/>
</dbReference>
<dbReference type="Pfam" id="PF12796">
    <property type="entry name" value="Ank_2"/>
    <property type="match status" value="2"/>
</dbReference>
<protein>
    <submittedName>
        <fullName evidence="8">ANK_REP_REGION domain-containing protein</fullName>
    </submittedName>
</protein>
<organism evidence="8">
    <name type="scientific">Enterobius vermicularis</name>
    <name type="common">Human pinworm</name>
    <dbReference type="NCBI Taxonomy" id="51028"/>
    <lineage>
        <taxon>Eukaryota</taxon>
        <taxon>Metazoa</taxon>
        <taxon>Ecdysozoa</taxon>
        <taxon>Nematoda</taxon>
        <taxon>Chromadorea</taxon>
        <taxon>Rhabditida</taxon>
        <taxon>Spirurina</taxon>
        <taxon>Oxyuridomorpha</taxon>
        <taxon>Oxyuroidea</taxon>
        <taxon>Oxyuridae</taxon>
        <taxon>Enterobius</taxon>
    </lineage>
</organism>
<dbReference type="CDD" id="cd08310">
    <property type="entry name" value="Death_NFkB-like"/>
    <property type="match status" value="1"/>
</dbReference>
<sequence>MYQQHCLASALHVAARNKQNFALKTLLTAVREANDPVGLEKVINAQNVRGQTPLHCAVRAGDADCVHYLVTHYLGEVYNEAIYKEILETSVTEESSGKNPNDDDAEEINFLASKNTEGYTPAHIAVRKLKLGLLEAFVEAGAPVDVPDNNGETPLISAVQLDDTDIATLLIKVNQCNVNAVSNNKETPLWIACRKKNLLLIGRLLDAGADTSVPDKDGKLMKDIEDEEVQNVLNGYRVQPPEAHSEINSELPSSSSNRDNDQAPHFSAFSYRLPTMSADDISSMDYLTRLRLSKLLDADDKWAKLAEQLGCQNMVEFIRICADENSSPTMILLDQYEQVPNANLTTVAKSLEEMGETAASRLLQPPKTDEE</sequence>
<keyword evidence="7" id="KW-1185">Reference proteome</keyword>
<evidence type="ECO:0000313" key="8">
    <source>
        <dbReference type="WBParaSite" id="EVEC_0000724301-mRNA-1"/>
    </source>
</evidence>
<evidence type="ECO:0000313" key="7">
    <source>
        <dbReference type="Proteomes" id="UP000274131"/>
    </source>
</evidence>
<evidence type="ECO:0000259" key="5">
    <source>
        <dbReference type="SMART" id="SM00005"/>
    </source>
</evidence>
<keyword evidence="1" id="KW-0677">Repeat</keyword>
<gene>
    <name evidence="6" type="ORF">EVEC_LOCUS6764</name>
</gene>
<dbReference type="InterPro" id="IPR000488">
    <property type="entry name" value="Death_dom"/>
</dbReference>
<dbReference type="SMART" id="SM00005">
    <property type="entry name" value="DEATH"/>
    <property type="match status" value="1"/>
</dbReference>
<dbReference type="PANTHER" id="PTHR24198">
    <property type="entry name" value="ANKYRIN REPEAT AND PROTEIN KINASE DOMAIN-CONTAINING PROTEIN"/>
    <property type="match status" value="1"/>
</dbReference>
<evidence type="ECO:0000256" key="3">
    <source>
        <dbReference type="PROSITE-ProRule" id="PRU00023"/>
    </source>
</evidence>
<dbReference type="SMART" id="SM00248">
    <property type="entry name" value="ANK"/>
    <property type="match status" value="5"/>
</dbReference>
<dbReference type="InterPro" id="IPR002110">
    <property type="entry name" value="Ankyrin_rpt"/>
</dbReference>
<feature type="domain" description="Death" evidence="5">
    <location>
        <begin position="278"/>
        <end position="367"/>
    </location>
</feature>
<reference evidence="8" key="1">
    <citation type="submission" date="2017-02" db="UniProtKB">
        <authorList>
            <consortium name="WormBaseParasite"/>
        </authorList>
    </citation>
    <scope>IDENTIFICATION</scope>
</reference>
<dbReference type="Gene3D" id="1.25.40.20">
    <property type="entry name" value="Ankyrin repeat-containing domain"/>
    <property type="match status" value="2"/>
</dbReference>
<feature type="repeat" description="ANK" evidence="3">
    <location>
        <begin position="117"/>
        <end position="149"/>
    </location>
</feature>
<dbReference type="Pfam" id="PF00531">
    <property type="entry name" value="Death"/>
    <property type="match status" value="1"/>
</dbReference>
<keyword evidence="2 3" id="KW-0040">ANK repeat</keyword>
<dbReference type="PROSITE" id="PS50297">
    <property type="entry name" value="ANK_REP_REGION"/>
    <property type="match status" value="2"/>
</dbReference>
<dbReference type="GO" id="GO:0007165">
    <property type="term" value="P:signal transduction"/>
    <property type="evidence" value="ECO:0007669"/>
    <property type="project" value="InterPro"/>
</dbReference>
<feature type="repeat" description="ANK" evidence="3">
    <location>
        <begin position="184"/>
        <end position="216"/>
    </location>
</feature>
<feature type="region of interest" description="Disordered" evidence="4">
    <location>
        <begin position="240"/>
        <end position="263"/>
    </location>
</feature>
<dbReference type="InterPro" id="IPR036770">
    <property type="entry name" value="Ankyrin_rpt-contain_sf"/>
</dbReference>
<dbReference type="Proteomes" id="UP000274131">
    <property type="component" value="Unassembled WGS sequence"/>
</dbReference>
<dbReference type="PROSITE" id="PS50088">
    <property type="entry name" value="ANK_REPEAT"/>
    <property type="match status" value="3"/>
</dbReference>
<reference evidence="6 7" key="2">
    <citation type="submission" date="2018-10" db="EMBL/GenBank/DDBJ databases">
        <authorList>
            <consortium name="Pathogen Informatics"/>
        </authorList>
    </citation>
    <scope>NUCLEOTIDE SEQUENCE [LARGE SCALE GENOMIC DNA]</scope>
</reference>
<evidence type="ECO:0000256" key="4">
    <source>
        <dbReference type="SAM" id="MobiDB-lite"/>
    </source>
</evidence>
<dbReference type="SUPFAM" id="SSF48403">
    <property type="entry name" value="Ankyrin repeat"/>
    <property type="match status" value="1"/>
</dbReference>
<dbReference type="AlphaFoldDB" id="A0A0N4V9W6"/>
<feature type="repeat" description="ANK" evidence="3">
    <location>
        <begin position="49"/>
        <end position="70"/>
    </location>
</feature>
<feature type="compositionally biased region" description="Low complexity" evidence="4">
    <location>
        <begin position="246"/>
        <end position="257"/>
    </location>
</feature>
<evidence type="ECO:0000256" key="2">
    <source>
        <dbReference type="ARBA" id="ARBA00023043"/>
    </source>
</evidence>
<evidence type="ECO:0000256" key="1">
    <source>
        <dbReference type="ARBA" id="ARBA00022737"/>
    </source>
</evidence>
<accession>A0A0N4V9W6</accession>
<proteinExistence type="predicted"/>
<dbReference type="SUPFAM" id="SSF47986">
    <property type="entry name" value="DEATH domain"/>
    <property type="match status" value="1"/>
</dbReference>